<dbReference type="InterPro" id="IPR037051">
    <property type="entry name" value="4-carb_acid_sugar_kinase_N_sf"/>
</dbReference>
<evidence type="ECO:0000256" key="4">
    <source>
        <dbReference type="ARBA" id="ARBA00022777"/>
    </source>
</evidence>
<accession>A0A4R6KC09</accession>
<name>A0A4R6KC09_9ACTN</name>
<evidence type="ECO:0000256" key="1">
    <source>
        <dbReference type="ARBA" id="ARBA00005715"/>
    </source>
</evidence>
<evidence type="ECO:0000256" key="2">
    <source>
        <dbReference type="ARBA" id="ARBA00022679"/>
    </source>
</evidence>
<dbReference type="GO" id="GO:0016301">
    <property type="term" value="F:kinase activity"/>
    <property type="evidence" value="ECO:0007669"/>
    <property type="project" value="UniProtKB-KW"/>
</dbReference>
<feature type="domain" description="Four-carbon acid sugar kinase nucleotide binding" evidence="8">
    <location>
        <begin position="246"/>
        <end position="387"/>
    </location>
</feature>
<keyword evidence="2" id="KW-0808">Transferase</keyword>
<reference evidence="9 10" key="1">
    <citation type="submission" date="2019-03" db="EMBL/GenBank/DDBJ databases">
        <title>Genomic Encyclopedia of Type Strains, Phase III (KMG-III): the genomes of soil and plant-associated and newly described type strains.</title>
        <authorList>
            <person name="Whitman W."/>
        </authorList>
    </citation>
    <scope>NUCLEOTIDE SEQUENCE [LARGE SCALE GENOMIC DNA]</scope>
    <source>
        <strain evidence="9 10">VKM Ac-2527</strain>
    </source>
</reference>
<dbReference type="Gene3D" id="3.40.50.10840">
    <property type="entry name" value="Putative sugar-binding, N-terminal domain"/>
    <property type="match status" value="1"/>
</dbReference>
<dbReference type="InterPro" id="IPR042213">
    <property type="entry name" value="NBD_C_sf"/>
</dbReference>
<evidence type="ECO:0000259" key="8">
    <source>
        <dbReference type="Pfam" id="PF17042"/>
    </source>
</evidence>
<dbReference type="OrthoDB" id="9778478at2"/>
<evidence type="ECO:0000313" key="10">
    <source>
        <dbReference type="Proteomes" id="UP000295388"/>
    </source>
</evidence>
<gene>
    <name evidence="9" type="ORF">EV643_110176</name>
</gene>
<dbReference type="Pfam" id="PF17042">
    <property type="entry name" value="NBD_C"/>
    <property type="match status" value="1"/>
</dbReference>
<keyword evidence="10" id="KW-1185">Reference proteome</keyword>
<keyword evidence="3" id="KW-0547">Nucleotide-binding</keyword>
<protein>
    <submittedName>
        <fullName evidence="9">Uncharacterized protein YgbK (DUF1537 family)</fullName>
    </submittedName>
</protein>
<dbReference type="Proteomes" id="UP000295388">
    <property type="component" value="Unassembled WGS sequence"/>
</dbReference>
<keyword evidence="4" id="KW-0418">Kinase</keyword>
<dbReference type="EMBL" id="SNWQ01000010">
    <property type="protein sequence ID" value="TDO46793.1"/>
    <property type="molecule type" value="Genomic_DNA"/>
</dbReference>
<evidence type="ECO:0000313" key="9">
    <source>
        <dbReference type="EMBL" id="TDO46793.1"/>
    </source>
</evidence>
<keyword evidence="5" id="KW-0067">ATP-binding</keyword>
<comment type="caution">
    <text evidence="9">The sequence shown here is derived from an EMBL/GenBank/DDBJ whole genome shotgun (WGS) entry which is preliminary data.</text>
</comment>
<evidence type="ECO:0000256" key="5">
    <source>
        <dbReference type="ARBA" id="ARBA00022840"/>
    </source>
</evidence>
<dbReference type="RefSeq" id="WP_133801947.1">
    <property type="nucleotide sequence ID" value="NZ_SNWQ01000010.1"/>
</dbReference>
<dbReference type="InterPro" id="IPR010737">
    <property type="entry name" value="4-carb_acid_sugar_kinase_N"/>
</dbReference>
<evidence type="ECO:0000259" key="7">
    <source>
        <dbReference type="Pfam" id="PF07005"/>
    </source>
</evidence>
<dbReference type="Gene3D" id="3.40.980.20">
    <property type="entry name" value="Four-carbon acid sugar kinase, nucleotide binding domain"/>
    <property type="match status" value="1"/>
</dbReference>
<dbReference type="SUPFAM" id="SSF142764">
    <property type="entry name" value="YgbK-like"/>
    <property type="match status" value="1"/>
</dbReference>
<dbReference type="Pfam" id="PF07005">
    <property type="entry name" value="SBD_N"/>
    <property type="match status" value="1"/>
</dbReference>
<dbReference type="AlphaFoldDB" id="A0A4R6KC09"/>
<dbReference type="InterPro" id="IPR031475">
    <property type="entry name" value="NBD_C"/>
</dbReference>
<proteinExistence type="inferred from homology"/>
<feature type="domain" description="Four-carbon acid sugar kinase N-terminal" evidence="7">
    <location>
        <begin position="4"/>
        <end position="222"/>
    </location>
</feature>
<sequence>MPELAIVADDLSGAAESAAAFLLRTMRISVGLYAAHRPPVVDSRSTNRVIAVDTNSRRQSPAEAADSVRSAIAACGGVPILKKVDSLLRGNLAAEVGALRDLYGVVPIVATALPVAGRVVVDGVLRVAGVPLHETGLWHAEDRPAPRSVAEALAPLDTCLVPLATVREGGEILAKALAETGAAGLVAVCDAESDDDLDGVHAAARLVCERPVLVGSGALAGAAARAFPADGPELVAPAPSVAEAVLVVVGSAAPSLSVQLTALEAAADVVLRLDPHALLRDPRGVRRYITARVRGSRCAVVSLAGDAGVRPELAPQLAASLAQAVEPAAADHRALVLTGGETARGVLDLLGIDRLTPVAERCGAVLSRAGDRLVATRPGSFGSPTSLADLVASLFTEPVPEEPI</sequence>
<comment type="similarity">
    <text evidence="1">Belongs to the four-carbon acid sugar kinase family.</text>
</comment>
<organism evidence="9 10">
    <name type="scientific">Kribbella caucasensis</name>
    <dbReference type="NCBI Taxonomy" id="2512215"/>
    <lineage>
        <taxon>Bacteria</taxon>
        <taxon>Bacillati</taxon>
        <taxon>Actinomycetota</taxon>
        <taxon>Actinomycetes</taxon>
        <taxon>Propionibacteriales</taxon>
        <taxon>Kribbellaceae</taxon>
        <taxon>Kribbella</taxon>
    </lineage>
</organism>
<evidence type="ECO:0000256" key="6">
    <source>
        <dbReference type="ARBA" id="ARBA00023277"/>
    </source>
</evidence>
<keyword evidence="6" id="KW-0119">Carbohydrate metabolism</keyword>
<evidence type="ECO:0000256" key="3">
    <source>
        <dbReference type="ARBA" id="ARBA00022741"/>
    </source>
</evidence>
<dbReference type="GO" id="GO:0005524">
    <property type="term" value="F:ATP binding"/>
    <property type="evidence" value="ECO:0007669"/>
    <property type="project" value="UniProtKB-KW"/>
</dbReference>